<evidence type="ECO:0000256" key="5">
    <source>
        <dbReference type="ARBA" id="ARBA00023172"/>
    </source>
</evidence>
<dbReference type="Proteomes" id="UP001060368">
    <property type="component" value="Chromosome"/>
</dbReference>
<dbReference type="GO" id="GO:0032196">
    <property type="term" value="P:transposition"/>
    <property type="evidence" value="ECO:0007669"/>
    <property type="project" value="UniProtKB-KW"/>
</dbReference>
<dbReference type="KEGG" id="mend:L6E24_04145"/>
<evidence type="ECO:0000256" key="3">
    <source>
        <dbReference type="ARBA" id="ARBA00022578"/>
    </source>
</evidence>
<evidence type="ECO:0000259" key="6">
    <source>
        <dbReference type="Pfam" id="PF01385"/>
    </source>
</evidence>
<dbReference type="Pfam" id="PF01385">
    <property type="entry name" value="OrfB_IS605"/>
    <property type="match status" value="1"/>
</dbReference>
<dbReference type="NCBIfam" id="TIGR01766">
    <property type="entry name" value="IS200/IS605 family accessory protein TnpB-like domain"/>
    <property type="match status" value="1"/>
</dbReference>
<dbReference type="Pfam" id="PF07282">
    <property type="entry name" value="Cas12f1-like_TNB"/>
    <property type="match status" value="1"/>
</dbReference>
<proteinExistence type="inferred from homology"/>
<comment type="similarity">
    <text evidence="1">In the C-terminal section; belongs to the transposase 35 family.</text>
</comment>
<comment type="similarity">
    <text evidence="2">In the N-terminal section; belongs to the transposase 2 family.</text>
</comment>
<keyword evidence="9" id="KW-1185">Reference proteome</keyword>
<keyword evidence="3" id="KW-0815">Transposition</keyword>
<keyword evidence="4" id="KW-0238">DNA-binding</keyword>
<dbReference type="EMBL" id="CP096115">
    <property type="protein sequence ID" value="UUX93841.1"/>
    <property type="molecule type" value="Genomic_DNA"/>
</dbReference>
<dbReference type="InterPro" id="IPR051399">
    <property type="entry name" value="RNA-guided_DNA_endo/Transpos"/>
</dbReference>
<gene>
    <name evidence="8" type="ORF">L6E24_04145</name>
</gene>
<dbReference type="PANTHER" id="PTHR30405">
    <property type="entry name" value="TRANSPOSASE"/>
    <property type="match status" value="1"/>
</dbReference>
<evidence type="ECO:0000313" key="8">
    <source>
        <dbReference type="EMBL" id="UUX93841.1"/>
    </source>
</evidence>
<evidence type="ECO:0000256" key="2">
    <source>
        <dbReference type="ARBA" id="ARBA00011044"/>
    </source>
</evidence>
<keyword evidence="5" id="KW-0233">DNA recombination</keyword>
<dbReference type="AlphaFoldDB" id="A0A9E7TMY5"/>
<dbReference type="GO" id="GO:0006310">
    <property type="term" value="P:DNA recombination"/>
    <property type="evidence" value="ECO:0007669"/>
    <property type="project" value="UniProtKB-KW"/>
</dbReference>
<dbReference type="InterPro" id="IPR010095">
    <property type="entry name" value="Cas12f1-like_TNB"/>
</dbReference>
<evidence type="ECO:0000256" key="4">
    <source>
        <dbReference type="ARBA" id="ARBA00023125"/>
    </source>
</evidence>
<dbReference type="PANTHER" id="PTHR30405:SF11">
    <property type="entry name" value="RNA-GUIDED DNA ENDONUCLEASE RV2885C-RELATED"/>
    <property type="match status" value="1"/>
</dbReference>
<feature type="domain" description="Probable transposase IS891/IS1136/IS1341" evidence="6">
    <location>
        <begin position="56"/>
        <end position="157"/>
    </location>
</feature>
<protein>
    <submittedName>
        <fullName evidence="8">Transposase</fullName>
    </submittedName>
</protein>
<dbReference type="NCBIfam" id="NF040570">
    <property type="entry name" value="guided_TnpB"/>
    <property type="match status" value="1"/>
</dbReference>
<evidence type="ECO:0000259" key="7">
    <source>
        <dbReference type="Pfam" id="PF07282"/>
    </source>
</evidence>
<dbReference type="InterPro" id="IPR001959">
    <property type="entry name" value="Transposase"/>
</dbReference>
<accession>A0A9E7TMY5</accession>
<evidence type="ECO:0000256" key="1">
    <source>
        <dbReference type="ARBA" id="ARBA00008761"/>
    </source>
</evidence>
<organism evidence="8 9">
    <name type="scientific">Methanoplanus endosymbiosus</name>
    <dbReference type="NCBI Taxonomy" id="33865"/>
    <lineage>
        <taxon>Archaea</taxon>
        <taxon>Methanobacteriati</taxon>
        <taxon>Methanobacteriota</taxon>
        <taxon>Stenosarchaea group</taxon>
        <taxon>Methanomicrobia</taxon>
        <taxon>Methanomicrobiales</taxon>
        <taxon>Methanomicrobiaceae</taxon>
        <taxon>Methanoplanus</taxon>
    </lineage>
</organism>
<dbReference type="GO" id="GO:0003677">
    <property type="term" value="F:DNA binding"/>
    <property type="evidence" value="ECO:0007669"/>
    <property type="project" value="UniProtKB-KW"/>
</dbReference>
<reference evidence="8" key="1">
    <citation type="submission" date="2022-04" db="EMBL/GenBank/DDBJ databases">
        <title>Complete genome of Methanoplanus endosymbiosus DSM 3599.</title>
        <authorList>
            <person name="Chen S.-C."/>
            <person name="You Y.-T."/>
            <person name="Zhou Y.-Z."/>
            <person name="Lai M.-C."/>
        </authorList>
    </citation>
    <scope>NUCLEOTIDE SEQUENCE</scope>
    <source>
        <strain evidence="8">DSM 3599</strain>
    </source>
</reference>
<evidence type="ECO:0000313" key="9">
    <source>
        <dbReference type="Proteomes" id="UP001060368"/>
    </source>
</evidence>
<sequence>MKLNYLKLDGLKQNYTGNMKEPGKTATVSVTSTGKFFISILIDDGQEQPPAQCFDVNTTMGVDVGIKDFAILSNGEKIDNPRYLKQSILRMKVLQKRLSRKQKGSNNRNKAKNAVAKIHEKIHNQRSDFQHKLSFRLVCENQAIALETLNVEGMLKNHKLAQHIADASWSSFVTQLEYKAQKHGKTILRIGQFEPSTKICSECGYYNRDLTLSDRDWICPDCGIHHDRDINAAINIRKFALDRQNLIGI</sequence>
<feature type="domain" description="Cas12f1-like TNB" evidence="7">
    <location>
        <begin position="169"/>
        <end position="236"/>
    </location>
</feature>
<name>A0A9E7TMY5_9EURY</name>